<evidence type="ECO:0000313" key="1">
    <source>
        <dbReference type="EnsemblMetazoa" id="GPAI013676-PA"/>
    </source>
</evidence>
<reference evidence="2" key="1">
    <citation type="submission" date="2014-03" db="EMBL/GenBank/DDBJ databases">
        <authorList>
            <person name="Aksoy S."/>
            <person name="Warren W."/>
            <person name="Wilson R.K."/>
        </authorList>
    </citation>
    <scope>NUCLEOTIDE SEQUENCE [LARGE SCALE GENOMIC DNA]</scope>
    <source>
        <strain evidence="2">IAEA</strain>
    </source>
</reference>
<protein>
    <submittedName>
        <fullName evidence="1">Uncharacterized protein</fullName>
    </submittedName>
</protein>
<dbReference type="VEuPathDB" id="VectorBase:GPAI013676"/>
<reference evidence="1" key="2">
    <citation type="submission" date="2020-05" db="UniProtKB">
        <authorList>
            <consortium name="EnsemblMetazoa"/>
        </authorList>
    </citation>
    <scope>IDENTIFICATION</scope>
    <source>
        <strain evidence="1">IAEA</strain>
    </source>
</reference>
<name>A0A1A9ZG92_GLOPL</name>
<organism evidence="1 2">
    <name type="scientific">Glossina pallidipes</name>
    <name type="common">Tsetse fly</name>
    <dbReference type="NCBI Taxonomy" id="7398"/>
    <lineage>
        <taxon>Eukaryota</taxon>
        <taxon>Metazoa</taxon>
        <taxon>Ecdysozoa</taxon>
        <taxon>Arthropoda</taxon>
        <taxon>Hexapoda</taxon>
        <taxon>Insecta</taxon>
        <taxon>Pterygota</taxon>
        <taxon>Neoptera</taxon>
        <taxon>Endopterygota</taxon>
        <taxon>Diptera</taxon>
        <taxon>Brachycera</taxon>
        <taxon>Muscomorpha</taxon>
        <taxon>Hippoboscoidea</taxon>
        <taxon>Glossinidae</taxon>
        <taxon>Glossina</taxon>
    </lineage>
</organism>
<dbReference type="Proteomes" id="UP000092445">
    <property type="component" value="Unassembled WGS sequence"/>
</dbReference>
<proteinExistence type="predicted"/>
<accession>A0A1A9ZG92</accession>
<dbReference type="EnsemblMetazoa" id="GPAI013676-RA">
    <property type="protein sequence ID" value="GPAI013676-PA"/>
    <property type="gene ID" value="GPAI013676"/>
</dbReference>
<sequence length="117" mass="13266">MSPSSVPSPSSICVICGLNKKKPKMQLTSDFETCDQLERFSCSLVGFPLFLFKKTVASNELGVEQTPDDYEYKKLSQEAIVKRKRANSILFSDKDNHNDSMHNMLLLQPDIKHTKQV</sequence>
<dbReference type="AlphaFoldDB" id="A0A1A9ZG92"/>
<keyword evidence="2" id="KW-1185">Reference proteome</keyword>
<evidence type="ECO:0000313" key="2">
    <source>
        <dbReference type="Proteomes" id="UP000092445"/>
    </source>
</evidence>